<dbReference type="AlphaFoldDB" id="A0A0U1U041"/>
<proteinExistence type="evidence at transcript level"/>
<evidence type="ECO:0000256" key="1">
    <source>
        <dbReference type="SAM" id="MobiDB-lite"/>
    </source>
</evidence>
<organism evidence="2">
    <name type="scientific">Isometrus maculatus</name>
    <name type="common">Lesser brown scorpion</name>
    <name type="synonym">Scorpio maculatus</name>
    <dbReference type="NCBI Taxonomy" id="497827"/>
    <lineage>
        <taxon>Eukaryota</taxon>
        <taxon>Metazoa</taxon>
        <taxon>Ecdysozoa</taxon>
        <taxon>Arthropoda</taxon>
        <taxon>Chelicerata</taxon>
        <taxon>Arachnida</taxon>
        <taxon>Scorpiones</taxon>
        <taxon>Buthida</taxon>
        <taxon>Buthoidea</taxon>
        <taxon>Buthidae</taxon>
        <taxon>Isometrus</taxon>
    </lineage>
</organism>
<feature type="region of interest" description="Disordered" evidence="1">
    <location>
        <begin position="18"/>
        <end position="38"/>
    </location>
</feature>
<evidence type="ECO:0000313" key="2">
    <source>
        <dbReference type="EMBL" id="ACD11922.1"/>
    </source>
</evidence>
<reference evidence="2" key="1">
    <citation type="submission" date="2007-10" db="EMBL/GenBank/DDBJ databases">
        <title>Classification and functional annotation of ESTs from venom glands of Isometrus maculatus.</title>
        <authorList>
            <person name="Li W."/>
            <person name="Ma Y."/>
            <person name="Zhao R."/>
            <person name="Cao Z."/>
        </authorList>
    </citation>
    <scope>NUCLEOTIDE SEQUENCE</scope>
    <source>
        <tissue evidence="2">Venom gland</tissue>
    </source>
</reference>
<name>A0A0U1U041_ISOMC</name>
<protein>
    <submittedName>
        <fullName evidence="2">Uncharacterized protein</fullName>
    </submittedName>
</protein>
<feature type="non-terminal residue" evidence="2">
    <location>
        <position position="1"/>
    </location>
</feature>
<accession>A0A0U1U041</accession>
<sequence length="38" mass="4254">KKNLPDWLSPLFPLRPAVFSTAPTRRGEAPSPRPPRVT</sequence>
<dbReference type="EMBL" id="EU252349">
    <property type="protein sequence ID" value="ACD11922.1"/>
    <property type="molecule type" value="mRNA"/>
</dbReference>